<organism evidence="2 3">
    <name type="scientific">Solanum commersonii</name>
    <name type="common">Commerson's wild potato</name>
    <name type="synonym">Commerson's nightshade</name>
    <dbReference type="NCBI Taxonomy" id="4109"/>
    <lineage>
        <taxon>Eukaryota</taxon>
        <taxon>Viridiplantae</taxon>
        <taxon>Streptophyta</taxon>
        <taxon>Embryophyta</taxon>
        <taxon>Tracheophyta</taxon>
        <taxon>Spermatophyta</taxon>
        <taxon>Magnoliopsida</taxon>
        <taxon>eudicotyledons</taxon>
        <taxon>Gunneridae</taxon>
        <taxon>Pentapetalae</taxon>
        <taxon>asterids</taxon>
        <taxon>lamiids</taxon>
        <taxon>Solanales</taxon>
        <taxon>Solanaceae</taxon>
        <taxon>Solanoideae</taxon>
        <taxon>Solaneae</taxon>
        <taxon>Solanum</taxon>
    </lineage>
</organism>
<comment type="caution">
    <text evidence="2">The sequence shown here is derived from an EMBL/GenBank/DDBJ whole genome shotgun (WGS) entry which is preliminary data.</text>
</comment>
<evidence type="ECO:0000313" key="2">
    <source>
        <dbReference type="EMBL" id="KAG5598147.1"/>
    </source>
</evidence>
<feature type="region of interest" description="Disordered" evidence="1">
    <location>
        <begin position="201"/>
        <end position="223"/>
    </location>
</feature>
<keyword evidence="3" id="KW-1185">Reference proteome</keyword>
<dbReference type="EMBL" id="JACXVP010000007">
    <property type="protein sequence ID" value="KAG5598147.1"/>
    <property type="molecule type" value="Genomic_DNA"/>
</dbReference>
<gene>
    <name evidence="2" type="ORF">H5410_039379</name>
</gene>
<feature type="compositionally biased region" description="Polar residues" evidence="1">
    <location>
        <begin position="8"/>
        <end position="19"/>
    </location>
</feature>
<feature type="region of interest" description="Disordered" evidence="1">
    <location>
        <begin position="148"/>
        <end position="185"/>
    </location>
</feature>
<feature type="region of interest" description="Disordered" evidence="1">
    <location>
        <begin position="1"/>
        <end position="29"/>
    </location>
</feature>
<dbReference type="Proteomes" id="UP000824120">
    <property type="component" value="Chromosome 7"/>
</dbReference>
<evidence type="ECO:0000313" key="3">
    <source>
        <dbReference type="Proteomes" id="UP000824120"/>
    </source>
</evidence>
<proteinExistence type="predicted"/>
<dbReference type="AlphaFoldDB" id="A0A9J5YBQ7"/>
<evidence type="ECO:0000256" key="1">
    <source>
        <dbReference type="SAM" id="MobiDB-lite"/>
    </source>
</evidence>
<protein>
    <submittedName>
        <fullName evidence="2">Uncharacterized protein</fullName>
    </submittedName>
</protein>
<accession>A0A9J5YBQ7</accession>
<reference evidence="2 3" key="1">
    <citation type="submission" date="2020-09" db="EMBL/GenBank/DDBJ databases">
        <title>De no assembly of potato wild relative species, Solanum commersonii.</title>
        <authorList>
            <person name="Cho K."/>
        </authorList>
    </citation>
    <scope>NUCLEOTIDE SEQUENCE [LARGE SCALE GENOMIC DNA]</scope>
    <source>
        <strain evidence="2">LZ3.2</strain>
        <tissue evidence="2">Leaf</tissue>
    </source>
</reference>
<sequence length="223" mass="24981">MEPVGPHGQNSSFSRSNEPGTDLSYGASWPSRPKRLIFKVKQASKQTLAIEPVGPHGQNSPFSRFNKPRSSYGVSWPSQPKRPIFKVKRASEQNSNFIFAETFHGRPLDLSYGASWRSRLKRPIFKVKRASEQPKNFINVVNTLSMEPVGPHGQNDPFSRSNDPRDVLSDLSYGASWPSQPKGPIFKVKRASKQTSVKTLVIEPIGPHSQNGPFSRLNKTRSR</sequence>
<name>A0A9J5YBQ7_SOLCO</name>